<dbReference type="PANTHER" id="PTHR11895:SF67">
    <property type="entry name" value="AMIDASE DOMAIN-CONTAINING PROTEIN"/>
    <property type="match status" value="1"/>
</dbReference>
<reference evidence="2" key="1">
    <citation type="submission" date="2022-04" db="EMBL/GenBank/DDBJ databases">
        <title>Paenibacillus mangrovi sp. nov., a novel endophytic bacterium isolated from bark of Kandelia candel.</title>
        <authorList>
            <person name="Tuo L."/>
        </authorList>
    </citation>
    <scope>NUCLEOTIDE SEQUENCE</scope>
    <source>
        <strain evidence="2">KQZ6P-2</strain>
    </source>
</reference>
<accession>A0A9X1WSD4</accession>
<protein>
    <submittedName>
        <fullName evidence="2">Amidase</fullName>
    </submittedName>
</protein>
<dbReference type="Pfam" id="PF01425">
    <property type="entry name" value="Amidase"/>
    <property type="match status" value="1"/>
</dbReference>
<dbReference type="Gene3D" id="3.90.1300.10">
    <property type="entry name" value="Amidase signature (AS) domain"/>
    <property type="match status" value="1"/>
</dbReference>
<evidence type="ECO:0000313" key="3">
    <source>
        <dbReference type="Proteomes" id="UP001139347"/>
    </source>
</evidence>
<dbReference type="SUPFAM" id="SSF75304">
    <property type="entry name" value="Amidase signature (AS) enzymes"/>
    <property type="match status" value="1"/>
</dbReference>
<dbReference type="InterPro" id="IPR000120">
    <property type="entry name" value="Amidase"/>
</dbReference>
<keyword evidence="3" id="KW-1185">Reference proteome</keyword>
<dbReference type="GO" id="GO:0003824">
    <property type="term" value="F:catalytic activity"/>
    <property type="evidence" value="ECO:0007669"/>
    <property type="project" value="InterPro"/>
</dbReference>
<dbReference type="PANTHER" id="PTHR11895">
    <property type="entry name" value="TRANSAMIDASE"/>
    <property type="match status" value="1"/>
</dbReference>
<dbReference type="AlphaFoldDB" id="A0A9X1WSD4"/>
<dbReference type="EMBL" id="JALIRP010000007">
    <property type="protein sequence ID" value="MCJ8013746.1"/>
    <property type="molecule type" value="Genomic_DNA"/>
</dbReference>
<gene>
    <name evidence="2" type="ORF">MUG84_18630</name>
</gene>
<evidence type="ECO:0000259" key="1">
    <source>
        <dbReference type="Pfam" id="PF01425"/>
    </source>
</evidence>
<evidence type="ECO:0000313" key="2">
    <source>
        <dbReference type="EMBL" id="MCJ8013746.1"/>
    </source>
</evidence>
<dbReference type="RefSeq" id="WP_244727524.1">
    <property type="nucleotide sequence ID" value="NZ_JALIRP010000007.1"/>
</dbReference>
<proteinExistence type="predicted"/>
<organism evidence="2 3">
    <name type="scientific">Paenibacillus mangrovi</name>
    <dbReference type="NCBI Taxonomy" id="2931978"/>
    <lineage>
        <taxon>Bacteria</taxon>
        <taxon>Bacillati</taxon>
        <taxon>Bacillota</taxon>
        <taxon>Bacilli</taxon>
        <taxon>Bacillales</taxon>
        <taxon>Paenibacillaceae</taxon>
        <taxon>Paenibacillus</taxon>
    </lineage>
</organism>
<dbReference type="InterPro" id="IPR036928">
    <property type="entry name" value="AS_sf"/>
</dbReference>
<dbReference type="InterPro" id="IPR023631">
    <property type="entry name" value="Amidase_dom"/>
</dbReference>
<feature type="domain" description="Amidase" evidence="1">
    <location>
        <begin position="27"/>
        <end position="417"/>
    </location>
</feature>
<name>A0A9X1WSD4_9BACL</name>
<comment type="caution">
    <text evidence="2">The sequence shown here is derived from an EMBL/GenBank/DDBJ whole genome shotgun (WGS) entry which is preliminary data.</text>
</comment>
<dbReference type="Proteomes" id="UP001139347">
    <property type="component" value="Unassembled WGS sequence"/>
</dbReference>
<sequence>MYIKKNSLGMLLQFQETPDSVIEHYLTPCLDRFEKFEPHIHAFIHEENRETRILRDIEALKRKFTDVNKPPLYGIPVAIKDLFHVDGFPTHAGSELPHTVLTGEEGSLIRSLREKGMWITGKTVTEEFAYGGLIPTRNPHNLNHTSGGSSAGSAAAVAAGICPVAVGTQTLRSISAPASFCGVVGFKPSKGRIPMDGVILLSPSFDTAGFFTQDLPSMEYVSAQLIPEWQEFQSDRKPVLGIPNGIYMNLMFDDVRTAFQEQVKKQEESGYKIKRVDMPWSDEFIYGDDMLRFVQGEMAIVHQALFEEYKDIYGLGVHNAITAGFGIDDMELERYRKGQISLRNDLSDIQEREAIDLWISPAQGGTAPLWGEQTGWAGMTAIWSYAGLPTISIPSMTVNDMPLGFQCIGSYGGDEELIYWSKQVSKALNPDYKTKGTKKS</sequence>